<dbReference type="InterPro" id="IPR008971">
    <property type="entry name" value="HSP40/DnaJ_pept-bd"/>
</dbReference>
<dbReference type="EMBL" id="GL833127">
    <property type="protein sequence ID" value="EGB08544.1"/>
    <property type="molecule type" value="Genomic_DNA"/>
</dbReference>
<dbReference type="PANTHER" id="PTHR43096">
    <property type="entry name" value="DNAJ HOMOLOG 1, MITOCHONDRIAL-RELATED"/>
    <property type="match status" value="1"/>
</dbReference>
<gene>
    <name evidence="10" type="ORF">AURANDRAFT_63884</name>
</gene>
<keyword evidence="5" id="KW-0143">Chaperone</keyword>
<keyword evidence="4 6" id="KW-0862">Zinc</keyword>
<dbReference type="InterPro" id="IPR036869">
    <property type="entry name" value="J_dom_sf"/>
</dbReference>
<dbReference type="CDD" id="cd06257">
    <property type="entry name" value="DnaJ"/>
    <property type="match status" value="1"/>
</dbReference>
<evidence type="ECO:0000313" key="10">
    <source>
        <dbReference type="EMBL" id="EGB08544.1"/>
    </source>
</evidence>
<name>F0Y852_AURAN</name>
<evidence type="ECO:0000256" key="4">
    <source>
        <dbReference type="ARBA" id="ARBA00022833"/>
    </source>
</evidence>
<dbReference type="SMART" id="SM00271">
    <property type="entry name" value="DnaJ"/>
    <property type="match status" value="1"/>
</dbReference>
<dbReference type="Gene3D" id="2.60.260.20">
    <property type="entry name" value="Urease metallochaperone UreE, N-terminal domain"/>
    <property type="match status" value="2"/>
</dbReference>
<dbReference type="InterPro" id="IPR036410">
    <property type="entry name" value="HSP_DnaJ_Cys-rich_dom_sf"/>
</dbReference>
<evidence type="ECO:0000256" key="7">
    <source>
        <dbReference type="SAM" id="MobiDB-lite"/>
    </source>
</evidence>
<dbReference type="PROSITE" id="PS51188">
    <property type="entry name" value="ZF_CR"/>
    <property type="match status" value="1"/>
</dbReference>
<evidence type="ECO:0000259" key="9">
    <source>
        <dbReference type="PROSITE" id="PS51188"/>
    </source>
</evidence>
<dbReference type="GO" id="GO:0051082">
    <property type="term" value="F:unfolded protein binding"/>
    <property type="evidence" value="ECO:0007669"/>
    <property type="project" value="InterPro"/>
</dbReference>
<feature type="region of interest" description="Disordered" evidence="7">
    <location>
        <begin position="139"/>
        <end position="169"/>
    </location>
</feature>
<dbReference type="InterPro" id="IPR002939">
    <property type="entry name" value="DnaJ_C"/>
</dbReference>
<dbReference type="CDD" id="cd10719">
    <property type="entry name" value="DnaJ_zf"/>
    <property type="match status" value="1"/>
</dbReference>
<dbReference type="Gene3D" id="2.10.230.10">
    <property type="entry name" value="Heat shock protein DnaJ, cysteine-rich domain"/>
    <property type="match status" value="1"/>
</dbReference>
<evidence type="ECO:0000256" key="5">
    <source>
        <dbReference type="ARBA" id="ARBA00023186"/>
    </source>
</evidence>
<dbReference type="GO" id="GO:0031072">
    <property type="term" value="F:heat shock protein binding"/>
    <property type="evidence" value="ECO:0007669"/>
    <property type="project" value="InterPro"/>
</dbReference>
<evidence type="ECO:0000259" key="8">
    <source>
        <dbReference type="PROSITE" id="PS50076"/>
    </source>
</evidence>
<dbReference type="GO" id="GO:0008270">
    <property type="term" value="F:zinc ion binding"/>
    <property type="evidence" value="ECO:0007669"/>
    <property type="project" value="UniProtKB-KW"/>
</dbReference>
<reference evidence="10 11" key="1">
    <citation type="journal article" date="2011" name="Proc. Natl. Acad. Sci. U.S.A.">
        <title>Niche of harmful alga Aureococcus anophagefferens revealed through ecogenomics.</title>
        <authorList>
            <person name="Gobler C.J."/>
            <person name="Berry D.L."/>
            <person name="Dyhrman S.T."/>
            <person name="Wilhelm S.W."/>
            <person name="Salamov A."/>
            <person name="Lobanov A.V."/>
            <person name="Zhang Y."/>
            <person name="Collier J.L."/>
            <person name="Wurch L.L."/>
            <person name="Kustka A.B."/>
            <person name="Dill B.D."/>
            <person name="Shah M."/>
            <person name="VerBerkmoes N.C."/>
            <person name="Kuo A."/>
            <person name="Terry A."/>
            <person name="Pangilinan J."/>
            <person name="Lindquist E.A."/>
            <person name="Lucas S."/>
            <person name="Paulsen I.T."/>
            <person name="Hattenrath-Lehmann T.K."/>
            <person name="Talmage S.C."/>
            <person name="Walker E.A."/>
            <person name="Koch F."/>
            <person name="Burson A.M."/>
            <person name="Marcoval M.A."/>
            <person name="Tang Y.Z."/>
            <person name="Lecleir G.R."/>
            <person name="Coyne K.J."/>
            <person name="Berg G.M."/>
            <person name="Bertrand E.M."/>
            <person name="Saito M.A."/>
            <person name="Gladyshev V.N."/>
            <person name="Grigoriev I.V."/>
        </authorList>
    </citation>
    <scope>NUCLEOTIDE SEQUENCE [LARGE SCALE GENOMIC DNA]</scope>
    <source>
        <strain evidence="11">CCMP 1984</strain>
    </source>
</reference>
<dbReference type="Proteomes" id="UP000002729">
    <property type="component" value="Unassembled WGS sequence"/>
</dbReference>
<organism evidence="11">
    <name type="scientific">Aureococcus anophagefferens</name>
    <name type="common">Harmful bloom alga</name>
    <dbReference type="NCBI Taxonomy" id="44056"/>
    <lineage>
        <taxon>Eukaryota</taxon>
        <taxon>Sar</taxon>
        <taxon>Stramenopiles</taxon>
        <taxon>Ochrophyta</taxon>
        <taxon>Pelagophyceae</taxon>
        <taxon>Pelagomonadales</taxon>
        <taxon>Pelagomonadaceae</taxon>
        <taxon>Aureococcus</taxon>
    </lineage>
</organism>
<dbReference type="OrthoDB" id="550424at2759"/>
<dbReference type="PROSITE" id="PS50076">
    <property type="entry name" value="DNAJ_2"/>
    <property type="match status" value="1"/>
</dbReference>
<dbReference type="InterPro" id="IPR001623">
    <property type="entry name" value="DnaJ_domain"/>
</dbReference>
<dbReference type="Gene3D" id="1.10.287.110">
    <property type="entry name" value="DnaJ domain"/>
    <property type="match status" value="1"/>
</dbReference>
<dbReference type="Pfam" id="PF01556">
    <property type="entry name" value="DnaJ_C"/>
    <property type="match status" value="1"/>
</dbReference>
<dbReference type="SUPFAM" id="SSF57938">
    <property type="entry name" value="DnaJ/Hsp40 cysteine-rich domain"/>
    <property type="match status" value="1"/>
</dbReference>
<dbReference type="GeneID" id="20224552"/>
<evidence type="ECO:0000256" key="1">
    <source>
        <dbReference type="ARBA" id="ARBA00022723"/>
    </source>
</evidence>
<feature type="zinc finger region" description="CR-type" evidence="6">
    <location>
        <begin position="275"/>
        <end position="353"/>
    </location>
</feature>
<dbReference type="SUPFAM" id="SSF46565">
    <property type="entry name" value="Chaperone J-domain"/>
    <property type="match status" value="1"/>
</dbReference>
<accession>F0Y852</accession>
<feature type="domain" description="CR-type" evidence="9">
    <location>
        <begin position="275"/>
        <end position="353"/>
    </location>
</feature>
<keyword evidence="3 6" id="KW-0863">Zinc-finger</keyword>
<dbReference type="PANTHER" id="PTHR43096:SF52">
    <property type="entry name" value="DNAJ HOMOLOG 1, MITOCHONDRIAL-RELATED"/>
    <property type="match status" value="1"/>
</dbReference>
<evidence type="ECO:0000256" key="2">
    <source>
        <dbReference type="ARBA" id="ARBA00022737"/>
    </source>
</evidence>
<proteinExistence type="predicted"/>
<evidence type="ECO:0008006" key="12">
    <source>
        <dbReference type="Google" id="ProtNLM"/>
    </source>
</evidence>
<dbReference type="KEGG" id="aaf:AURANDRAFT_63884"/>
<dbReference type="PRINTS" id="PR00625">
    <property type="entry name" value="JDOMAIN"/>
</dbReference>
<dbReference type="GO" id="GO:0042026">
    <property type="term" value="P:protein refolding"/>
    <property type="evidence" value="ECO:0007669"/>
    <property type="project" value="TreeGrafter"/>
</dbReference>
<dbReference type="SUPFAM" id="SSF49493">
    <property type="entry name" value="HSP40/DnaJ peptide-binding domain"/>
    <property type="match status" value="1"/>
</dbReference>
<protein>
    <recommendedName>
        <fullName evidence="12">J domain-containing protein</fullName>
    </recommendedName>
</protein>
<sequence>MYEDPMYEDLLARELRNQAYARVDARKHASPRSASARSPLSDLLNDDYADQLRRARRAAEIEQEAYEYAVREVLGDRGGADVAAARRAEDEESRLREAIAAQEAEIRAAEAEIRRRREVESVEREIAAQEAEIRAAEAELRRREEAEKRDDEELRRRAEARRTRDDEALRKTTEPSLYAALGVENDATDAELKKAFRRLCLKHHPDKGGDAATFSRLRDAYGVLGDARKRAVYDARGDAGLAQLDAAFDQAEAPSAKPPPRLARATVAFADALAGAKRSVAVERRVRCATCAGSGAALERAVPCDACDGAGDVFLRTPYGGGLRRATCSECDGAGVKAPPCRGCRGAGEFAETATCDFDVPPGAATGDRVTVKGVGDVGAAGVAGDAVVVLEVDEDPLYDRRGSDLVLKRPVAVDLRAALAGRVDVAVPRPGAAGGTLRLRTHPGVVVAPGRHYAAEGLGLPFKENAYLKGKLVVAFDVAFPAGLAANRASVVDALQPSQWCMRYAYADRSRAFGSRRNVT</sequence>
<dbReference type="GO" id="GO:0005737">
    <property type="term" value="C:cytoplasm"/>
    <property type="evidence" value="ECO:0007669"/>
    <property type="project" value="TreeGrafter"/>
</dbReference>
<dbReference type="InParanoid" id="F0Y852"/>
<dbReference type="InterPro" id="IPR001305">
    <property type="entry name" value="HSP_DnaJ_Cys-rich_dom"/>
</dbReference>
<dbReference type="RefSeq" id="XP_009036549.1">
    <property type="nucleotide sequence ID" value="XM_009038301.1"/>
</dbReference>
<keyword evidence="1 6" id="KW-0479">Metal-binding</keyword>
<dbReference type="Pfam" id="PF00226">
    <property type="entry name" value="DnaJ"/>
    <property type="match status" value="1"/>
</dbReference>
<evidence type="ECO:0000256" key="6">
    <source>
        <dbReference type="PROSITE-ProRule" id="PRU00546"/>
    </source>
</evidence>
<keyword evidence="2" id="KW-0677">Repeat</keyword>
<evidence type="ECO:0000313" key="11">
    <source>
        <dbReference type="Proteomes" id="UP000002729"/>
    </source>
</evidence>
<dbReference type="AlphaFoldDB" id="F0Y852"/>
<evidence type="ECO:0000256" key="3">
    <source>
        <dbReference type="ARBA" id="ARBA00022771"/>
    </source>
</evidence>
<keyword evidence="11" id="KW-1185">Reference proteome</keyword>
<dbReference type="eggNOG" id="KOG0712">
    <property type="taxonomic scope" value="Eukaryota"/>
</dbReference>
<feature type="domain" description="J" evidence="8">
    <location>
        <begin position="176"/>
        <end position="237"/>
    </location>
</feature>